<protein>
    <submittedName>
        <fullName evidence="2">Uncharacterized protein</fullName>
    </submittedName>
</protein>
<evidence type="ECO:0000313" key="3">
    <source>
        <dbReference type="Proteomes" id="UP000510647"/>
    </source>
</evidence>
<feature type="region of interest" description="Disordered" evidence="1">
    <location>
        <begin position="1"/>
        <end position="26"/>
    </location>
</feature>
<evidence type="ECO:0000313" key="2">
    <source>
        <dbReference type="EMBL" id="QLQ82035.1"/>
    </source>
</evidence>
<keyword evidence="3" id="KW-1185">Reference proteome</keyword>
<accession>A0A7H9HZL8</accession>
<sequence length="100" mass="11175">MQRDGGNSLNNRRGSQRNDSTKGNATTVESLAAAIEKKALGKSSDALNLETDVKRANQDGTVAMKAMLDERLKILENRTDQEIKRIVRREYLKDVVTNQD</sequence>
<dbReference type="AlphaFoldDB" id="A0A7H9HZL8"/>
<reference evidence="2 3" key="1">
    <citation type="submission" date="2020-06" db="EMBL/GenBank/DDBJ databases">
        <title>The yeast mating-type switching endonuclease HO is a domesticated member of an unorthodox homing genetic element family.</title>
        <authorList>
            <person name="Coughlan A.Y."/>
            <person name="Lombardi L."/>
            <person name="Braun-Galleani S."/>
            <person name="Martos A.R."/>
            <person name="Galeote V."/>
            <person name="Bigey F."/>
            <person name="Dequin S."/>
            <person name="Byrne K.P."/>
            <person name="Wolfe K.H."/>
        </authorList>
    </citation>
    <scope>NUCLEOTIDE SEQUENCE [LARGE SCALE GENOMIC DNA]</scope>
    <source>
        <strain evidence="2 3">CBS2947</strain>
    </source>
</reference>
<evidence type="ECO:0000256" key="1">
    <source>
        <dbReference type="SAM" id="MobiDB-lite"/>
    </source>
</evidence>
<gene>
    <name evidence="2" type="ORF">HG537_0G02890</name>
</gene>
<dbReference type="Proteomes" id="UP000510647">
    <property type="component" value="Chromosome 7"/>
</dbReference>
<proteinExistence type="predicted"/>
<name>A0A7H9HZL8_9SACH</name>
<dbReference type="EMBL" id="CP059273">
    <property type="protein sequence ID" value="QLQ82035.1"/>
    <property type="molecule type" value="Genomic_DNA"/>
</dbReference>
<organism evidence="2 3">
    <name type="scientific">Torulaspora globosa</name>
    <dbReference type="NCBI Taxonomy" id="48254"/>
    <lineage>
        <taxon>Eukaryota</taxon>
        <taxon>Fungi</taxon>
        <taxon>Dikarya</taxon>
        <taxon>Ascomycota</taxon>
        <taxon>Saccharomycotina</taxon>
        <taxon>Saccharomycetes</taxon>
        <taxon>Saccharomycetales</taxon>
        <taxon>Saccharomycetaceae</taxon>
        <taxon>Torulaspora</taxon>
    </lineage>
</organism>